<dbReference type="EMBL" id="LR796429">
    <property type="protein sequence ID" value="CAB4144838.1"/>
    <property type="molecule type" value="Genomic_DNA"/>
</dbReference>
<evidence type="ECO:0000256" key="1">
    <source>
        <dbReference type="SAM" id="MobiDB-lite"/>
    </source>
</evidence>
<evidence type="ECO:0000259" key="2">
    <source>
        <dbReference type="Pfam" id="PF19846"/>
    </source>
</evidence>
<accession>A0A6J5MDT1</accession>
<feature type="domain" description="DUF6321" evidence="2">
    <location>
        <begin position="12"/>
        <end position="82"/>
    </location>
</feature>
<organism evidence="3">
    <name type="scientific">uncultured Caudovirales phage</name>
    <dbReference type="NCBI Taxonomy" id="2100421"/>
    <lineage>
        <taxon>Viruses</taxon>
        <taxon>Duplodnaviria</taxon>
        <taxon>Heunggongvirae</taxon>
        <taxon>Uroviricota</taxon>
        <taxon>Caudoviricetes</taxon>
        <taxon>Peduoviridae</taxon>
        <taxon>Maltschvirus</taxon>
        <taxon>Maltschvirus maltsch</taxon>
    </lineage>
</organism>
<feature type="region of interest" description="Disordered" evidence="1">
    <location>
        <begin position="1"/>
        <end position="84"/>
    </location>
</feature>
<proteinExistence type="predicted"/>
<reference evidence="3" key="1">
    <citation type="submission" date="2020-04" db="EMBL/GenBank/DDBJ databases">
        <authorList>
            <person name="Chiriac C."/>
            <person name="Salcher M."/>
            <person name="Ghai R."/>
            <person name="Kavagutti S V."/>
        </authorList>
    </citation>
    <scope>NUCLEOTIDE SEQUENCE</scope>
</reference>
<dbReference type="Pfam" id="PF19846">
    <property type="entry name" value="DUF6321"/>
    <property type="match status" value="1"/>
</dbReference>
<gene>
    <name evidence="3" type="ORF">UFOVP470_66</name>
</gene>
<sequence length="84" mass="9088">MAKTPAWTRSEGKSPSGGLNAKGRASYNKANPGKPGLKAPQPEGGPRRDSFCARMEGMKKKLTSEKTANDPNSRINKSLRAWKC</sequence>
<feature type="compositionally biased region" description="Basic and acidic residues" evidence="1">
    <location>
        <begin position="45"/>
        <end position="68"/>
    </location>
</feature>
<dbReference type="InterPro" id="IPR046284">
    <property type="entry name" value="DUF6321"/>
</dbReference>
<name>A0A6J5MDT1_9CAUD</name>
<protein>
    <recommendedName>
        <fullName evidence="2">DUF6321 domain-containing protein</fullName>
    </recommendedName>
</protein>
<evidence type="ECO:0000313" key="3">
    <source>
        <dbReference type="EMBL" id="CAB4144838.1"/>
    </source>
</evidence>